<dbReference type="eggNOG" id="COG0859">
    <property type="taxonomic scope" value="Bacteria"/>
</dbReference>
<keyword evidence="2" id="KW-0808">Transferase</keyword>
<proteinExistence type="predicted"/>
<dbReference type="EMBL" id="ACIK02000019">
    <property type="protein sequence ID" value="EEP64877.1"/>
    <property type="molecule type" value="Genomic_DNA"/>
</dbReference>
<dbReference type="InterPro" id="IPR051199">
    <property type="entry name" value="LPS_LOS_Heptosyltrfase"/>
</dbReference>
<dbReference type="SUPFAM" id="SSF53756">
    <property type="entry name" value="UDP-Glycosyltransferase/glycogen phosphorylase"/>
    <property type="match status" value="1"/>
</dbReference>
<dbReference type="AlphaFoldDB" id="C4FSP9"/>
<dbReference type="InterPro" id="IPR002201">
    <property type="entry name" value="Glyco_trans_9"/>
</dbReference>
<dbReference type="CDD" id="cd03789">
    <property type="entry name" value="GT9_LPS_heptosyltransferase"/>
    <property type="match status" value="1"/>
</dbReference>
<evidence type="ECO:0000256" key="2">
    <source>
        <dbReference type="ARBA" id="ARBA00022679"/>
    </source>
</evidence>
<dbReference type="GO" id="GO:0008713">
    <property type="term" value="F:ADP-heptose-lipopolysaccharide heptosyltransferase activity"/>
    <property type="evidence" value="ECO:0007669"/>
    <property type="project" value="TreeGrafter"/>
</dbReference>
<dbReference type="Proteomes" id="UP000003529">
    <property type="component" value="Unassembled WGS sequence"/>
</dbReference>
<dbReference type="GO" id="GO:0009244">
    <property type="term" value="P:lipopolysaccharide core region biosynthetic process"/>
    <property type="evidence" value="ECO:0007669"/>
    <property type="project" value="TreeGrafter"/>
</dbReference>
<keyword evidence="4" id="KW-1185">Reference proteome</keyword>
<evidence type="ECO:0000313" key="3">
    <source>
        <dbReference type="EMBL" id="EEP64877.1"/>
    </source>
</evidence>
<dbReference type="PANTHER" id="PTHR30160">
    <property type="entry name" value="TETRAACYLDISACCHARIDE 4'-KINASE-RELATED"/>
    <property type="match status" value="1"/>
</dbReference>
<reference evidence="3" key="1">
    <citation type="submission" date="2009-04" db="EMBL/GenBank/DDBJ databases">
        <authorList>
            <person name="Weinstock G."/>
            <person name="Sodergren E."/>
            <person name="Clifton S."/>
            <person name="Fulton L."/>
            <person name="Fulton B."/>
            <person name="Courtney L."/>
            <person name="Fronick C."/>
            <person name="Harrison M."/>
            <person name="Strong C."/>
            <person name="Farmer C."/>
            <person name="Delahaunty K."/>
            <person name="Markovic C."/>
            <person name="Hall O."/>
            <person name="Minx P."/>
            <person name="Tomlinson C."/>
            <person name="Mitreva M."/>
            <person name="Nelson J."/>
            <person name="Hou S."/>
            <person name="Wollam A."/>
            <person name="Pepin K.H."/>
            <person name="Johnson M."/>
            <person name="Bhonagiri V."/>
            <person name="Nash W.E."/>
            <person name="Warren W."/>
            <person name="Chinwalla A."/>
            <person name="Mardis E.R."/>
            <person name="Wilson R.K."/>
        </authorList>
    </citation>
    <scope>NUCLEOTIDE SEQUENCE [LARGE SCALE GENOMIC DNA]</scope>
    <source>
        <strain evidence="3">ATCC 17748</strain>
    </source>
</reference>
<comment type="caution">
    <text evidence="3">The sequence shown here is derived from an EMBL/GenBank/DDBJ whole genome shotgun (WGS) entry which is preliminary data.</text>
</comment>
<gene>
    <name evidence="3" type="ORF">VEIDISOL_01943</name>
</gene>
<protein>
    <submittedName>
        <fullName evidence="3">Lipopolysaccharide heptosyltransferase II</fullName>
    </submittedName>
</protein>
<organism evidence="3 4">
    <name type="scientific">Veillonella dispar ATCC 17748</name>
    <dbReference type="NCBI Taxonomy" id="546273"/>
    <lineage>
        <taxon>Bacteria</taxon>
        <taxon>Bacillati</taxon>
        <taxon>Bacillota</taxon>
        <taxon>Negativicutes</taxon>
        <taxon>Veillonellales</taxon>
        <taxon>Veillonellaceae</taxon>
        <taxon>Veillonella</taxon>
    </lineage>
</organism>
<sequence length="408" mass="46441">MIHYKGFIPILVCTKRIYMNILFVRLSYIGDILHATPAARWIKEHYSEAKLHWIVTPSMVELLKNNPYVDEIIPWERDEYEAHSKKLHIPTMWRMWWELRDKLEPYKFDVAVDVQGRLITGLVLLASGAPIRLGLGGTKELNWLFTNYKAKPSTDHVIKRYIEVAELLNTAVTEHSDLNVSSAVSEDNVKPCITNGVTGKKLYHMDFFVPPNLHVWAEEQWKSISYDTFLERSEVEKPLRVGLVLGTSWATKEWPQEKWYSLIKSLQYRANFVCLGGPKEATQYKPLMDSLTVDGLDKIMLNMLGKTTLQEVGALIESCDVVVTADTGSLHIALALNKPVVALFGPTDPKLWGPLTGNFKVLVNDELDCLGCRKRRCPKPDQYCMSGIDSVRVKKAIFELIGDKHGKV</sequence>
<dbReference type="GO" id="GO:0005829">
    <property type="term" value="C:cytosol"/>
    <property type="evidence" value="ECO:0007669"/>
    <property type="project" value="TreeGrafter"/>
</dbReference>
<dbReference type="Gene3D" id="3.40.50.2000">
    <property type="entry name" value="Glycogen Phosphorylase B"/>
    <property type="match status" value="2"/>
</dbReference>
<name>C4FSP9_9FIRM</name>
<dbReference type="Pfam" id="PF01075">
    <property type="entry name" value="Glyco_transf_9"/>
    <property type="match status" value="1"/>
</dbReference>
<evidence type="ECO:0000256" key="1">
    <source>
        <dbReference type="ARBA" id="ARBA00022676"/>
    </source>
</evidence>
<keyword evidence="1" id="KW-0328">Glycosyltransferase</keyword>
<evidence type="ECO:0000313" key="4">
    <source>
        <dbReference type="Proteomes" id="UP000003529"/>
    </source>
</evidence>
<dbReference type="HOGENOM" id="CLU_038371_0_0_9"/>
<accession>C4FSP9</accession>